<evidence type="ECO:0000256" key="1">
    <source>
        <dbReference type="SAM" id="MobiDB-lite"/>
    </source>
</evidence>
<dbReference type="Pfam" id="PF13560">
    <property type="entry name" value="HTH_31"/>
    <property type="match status" value="1"/>
</dbReference>
<keyword evidence="3" id="KW-0238">DNA-binding</keyword>
<reference evidence="3 4" key="3">
    <citation type="journal article" date="2011" name="Nat. Chem. Biol.">
        <title>Reveromycin A biosynthesis uses RevG and RevJ for stereospecific spiroacetal formation.</title>
        <authorList>
            <person name="Takahashi S."/>
            <person name="Toyoda A."/>
            <person name="Sekiyama Y."/>
            <person name="Takagi H."/>
            <person name="Nogawa T."/>
            <person name="Uramoto M."/>
            <person name="Suzuki R."/>
            <person name="Koshino H."/>
            <person name="Kumano T."/>
            <person name="Panthee S."/>
            <person name="Dairi T."/>
            <person name="Ishikawa J."/>
            <person name="Ikeda H."/>
            <person name="Sakaki Y."/>
            <person name="Osada H."/>
        </authorList>
    </citation>
    <scope>NUCLEOTIDE SEQUENCE [LARGE SCALE GENOMIC DNA]</scope>
    <source>
        <strain evidence="3 4">SN-593</strain>
    </source>
</reference>
<feature type="compositionally biased region" description="Gly residues" evidence="1">
    <location>
        <begin position="52"/>
        <end position="68"/>
    </location>
</feature>
<dbReference type="PANTHER" id="PTHR35010:SF2">
    <property type="entry name" value="BLL4672 PROTEIN"/>
    <property type="match status" value="1"/>
</dbReference>
<evidence type="ECO:0000313" key="3">
    <source>
        <dbReference type="EMBL" id="BBA96973.1"/>
    </source>
</evidence>
<dbReference type="GO" id="GO:0003677">
    <property type="term" value="F:DNA binding"/>
    <property type="evidence" value="ECO:0007669"/>
    <property type="project" value="UniProtKB-KW"/>
</dbReference>
<dbReference type="Pfam" id="PF17765">
    <property type="entry name" value="MLTR_LBD"/>
    <property type="match status" value="1"/>
</dbReference>
<reference evidence="3 4" key="4">
    <citation type="journal article" date="2020" name="Sci. Rep.">
        <title>beta-carboline chemical signals induce reveromycin production through a LuxR family regulator in Streptomyces sp. SN-593.</title>
        <authorList>
            <person name="Panthee S."/>
            <person name="Kito N."/>
            <person name="Hayashi T."/>
            <person name="Shimizu T."/>
            <person name="Ishikawa J."/>
            <person name="Hamamoto H."/>
            <person name="Osada H."/>
            <person name="Takahashi S."/>
        </authorList>
    </citation>
    <scope>NUCLEOTIDE SEQUENCE [LARGE SCALE GENOMIC DNA]</scope>
    <source>
        <strain evidence="3 4">SN-593</strain>
    </source>
</reference>
<dbReference type="EMBL" id="AP018365">
    <property type="protein sequence ID" value="BBA96973.1"/>
    <property type="molecule type" value="Genomic_DNA"/>
</dbReference>
<dbReference type="SUPFAM" id="SSF47413">
    <property type="entry name" value="lambda repressor-like DNA-binding domains"/>
    <property type="match status" value="1"/>
</dbReference>
<protein>
    <submittedName>
        <fullName evidence="3">Putative DNA-binding protein</fullName>
    </submittedName>
</protein>
<dbReference type="CDD" id="cd00093">
    <property type="entry name" value="HTH_XRE"/>
    <property type="match status" value="1"/>
</dbReference>
<dbReference type="PANTHER" id="PTHR35010">
    <property type="entry name" value="BLL4672 PROTEIN-RELATED"/>
    <property type="match status" value="1"/>
</dbReference>
<evidence type="ECO:0000313" key="4">
    <source>
        <dbReference type="Proteomes" id="UP000595703"/>
    </source>
</evidence>
<organism evidence="3 4">
    <name type="scientific">Actinacidiphila reveromycinica</name>
    <dbReference type="NCBI Taxonomy" id="659352"/>
    <lineage>
        <taxon>Bacteria</taxon>
        <taxon>Bacillati</taxon>
        <taxon>Actinomycetota</taxon>
        <taxon>Actinomycetes</taxon>
        <taxon>Kitasatosporales</taxon>
        <taxon>Streptomycetaceae</taxon>
        <taxon>Actinacidiphila</taxon>
    </lineage>
</organism>
<dbReference type="Gene3D" id="3.30.450.180">
    <property type="match status" value="1"/>
</dbReference>
<dbReference type="PROSITE" id="PS50943">
    <property type="entry name" value="HTH_CROC1"/>
    <property type="match status" value="1"/>
</dbReference>
<accession>A0A7U3VMU9</accession>
<dbReference type="InterPro" id="IPR041413">
    <property type="entry name" value="MLTR_LBD"/>
</dbReference>
<reference evidence="3 4" key="2">
    <citation type="journal article" date="2011" name="J. Antibiot.">
        <title>Furaquinocins I and J: novel polyketide isoprenoid hybrid compounds from Streptomyces reveromyceticus SN-593.</title>
        <authorList>
            <person name="Panthee S."/>
            <person name="Takahashi S."/>
            <person name="Takagi H."/>
            <person name="Nogawa T."/>
            <person name="Oowada E."/>
            <person name="Uramoto M."/>
            <person name="Osada H."/>
        </authorList>
    </citation>
    <scope>NUCLEOTIDE SEQUENCE [LARGE SCALE GENOMIC DNA]</scope>
    <source>
        <strain evidence="3 4">SN-593</strain>
    </source>
</reference>
<feature type="compositionally biased region" description="Basic and acidic residues" evidence="1">
    <location>
        <begin position="27"/>
        <end position="42"/>
    </location>
</feature>
<keyword evidence="4" id="KW-1185">Reference proteome</keyword>
<gene>
    <name evidence="3" type="ORF">RVR_2509</name>
</gene>
<name>A0A7U3VMU9_9ACTN</name>
<dbReference type="AlphaFoldDB" id="A0A7U3VMU9"/>
<evidence type="ECO:0000259" key="2">
    <source>
        <dbReference type="PROSITE" id="PS50943"/>
    </source>
</evidence>
<dbReference type="KEGG" id="arev:RVR_2509"/>
<reference evidence="3 4" key="1">
    <citation type="journal article" date="2010" name="J. Bacteriol.">
        <title>Biochemical characterization of a novel indole prenyltransferase from Streptomyces sp. SN-593.</title>
        <authorList>
            <person name="Takahashi S."/>
            <person name="Takagi H."/>
            <person name="Toyoda A."/>
            <person name="Uramoto M."/>
            <person name="Nogawa T."/>
            <person name="Ueki M."/>
            <person name="Sakaki Y."/>
            <person name="Osada H."/>
        </authorList>
    </citation>
    <scope>NUCLEOTIDE SEQUENCE [LARGE SCALE GENOMIC DNA]</scope>
    <source>
        <strain evidence="3 4">SN-593</strain>
    </source>
</reference>
<dbReference type="InterPro" id="IPR010982">
    <property type="entry name" value="Lambda_DNA-bd_dom_sf"/>
</dbReference>
<dbReference type="Proteomes" id="UP000595703">
    <property type="component" value="Chromosome"/>
</dbReference>
<sequence>MDGMEGMEVTPTAPATRGGGRPAPGREPVHRRESIDRREPVDRPGTTSGTTPGAGSGSAPGAAPGTGLGAMIRTWRDRLSPSAVGLPAGHGRRAAGLRREELAELAGVSVDYVVRLEQGRATTPSVGVTASLARALRLSTAETDHLYRLAGLVPPDGGAISDHLPPGLRRVLTRLQSAPAAVFAADWQLLWWNREWAALLGDPAGAPPRLRNFARDRFPVDGGPARLARWPVAEADRDATDAAVVSDLRRATGRFPQDRRLAALIRELSAGNARFAELWATGAVAAHREDRKTIDHPEAGPVTVDCDVLSDGDFERKIVIMTAAAGSEDEARLRRIAATGPRSTVP</sequence>
<dbReference type="SMART" id="SM00530">
    <property type="entry name" value="HTH_XRE"/>
    <property type="match status" value="1"/>
</dbReference>
<dbReference type="InterPro" id="IPR001387">
    <property type="entry name" value="Cro/C1-type_HTH"/>
</dbReference>
<dbReference type="Gene3D" id="1.10.260.40">
    <property type="entry name" value="lambda repressor-like DNA-binding domains"/>
    <property type="match status" value="1"/>
</dbReference>
<feature type="region of interest" description="Disordered" evidence="1">
    <location>
        <begin position="1"/>
        <end position="68"/>
    </location>
</feature>
<feature type="domain" description="HTH cro/C1-type" evidence="2">
    <location>
        <begin position="92"/>
        <end position="143"/>
    </location>
</feature>
<proteinExistence type="predicted"/>